<name>A0A533QE02_9BACT</name>
<dbReference type="PANTHER" id="PTHR30298:SF0">
    <property type="entry name" value="PROTEIN YBFL-RELATED"/>
    <property type="match status" value="1"/>
</dbReference>
<sequence length="47" mass="5140">MAQRIGMVVGQRKCNDKSNEITAIPELLHLLDIHGCIATTDATECQT</sequence>
<accession>A0A533QE02</accession>
<dbReference type="PANTHER" id="PTHR30298">
    <property type="entry name" value="H REPEAT-ASSOCIATED PREDICTED TRANSPOSASE"/>
    <property type="match status" value="1"/>
</dbReference>
<gene>
    <name evidence="1" type="ORF">JETT_0804</name>
</gene>
<dbReference type="EMBL" id="SULG01000011">
    <property type="protein sequence ID" value="TLD42904.1"/>
    <property type="molecule type" value="Genomic_DNA"/>
</dbReference>
<comment type="caution">
    <text evidence="1">The sequence shown here is derived from an EMBL/GenBank/DDBJ whole genome shotgun (WGS) entry which is preliminary data.</text>
</comment>
<reference evidence="1 2" key="1">
    <citation type="submission" date="2019-04" db="EMBL/GenBank/DDBJ databases">
        <title>Genome of a novel bacterium Candidatus Jettenia ecosi reconstructed from metagenome of an anammox bioreactor.</title>
        <authorList>
            <person name="Mardanov A.V."/>
            <person name="Beletsky A.V."/>
            <person name="Ravin N.V."/>
            <person name="Botchkova E.A."/>
            <person name="Litti Y.V."/>
            <person name="Nozhevnikova A.N."/>
        </authorList>
    </citation>
    <scope>NUCLEOTIDE SEQUENCE [LARGE SCALE GENOMIC DNA]</scope>
    <source>
        <strain evidence="1">J2</strain>
    </source>
</reference>
<dbReference type="AlphaFoldDB" id="A0A533QE02"/>
<dbReference type="InterPro" id="IPR051698">
    <property type="entry name" value="Transposase_11-like"/>
</dbReference>
<proteinExistence type="predicted"/>
<evidence type="ECO:0000313" key="1">
    <source>
        <dbReference type="EMBL" id="TLD42904.1"/>
    </source>
</evidence>
<organism evidence="1 2">
    <name type="scientific">Candidatus Jettenia ecosi</name>
    <dbReference type="NCBI Taxonomy" id="2494326"/>
    <lineage>
        <taxon>Bacteria</taxon>
        <taxon>Pseudomonadati</taxon>
        <taxon>Planctomycetota</taxon>
        <taxon>Candidatus Brocadiia</taxon>
        <taxon>Candidatus Brocadiales</taxon>
        <taxon>Candidatus Brocadiaceae</taxon>
        <taxon>Candidatus Jettenia</taxon>
    </lineage>
</organism>
<evidence type="ECO:0000313" key="2">
    <source>
        <dbReference type="Proteomes" id="UP000319783"/>
    </source>
</evidence>
<evidence type="ECO:0008006" key="3">
    <source>
        <dbReference type="Google" id="ProtNLM"/>
    </source>
</evidence>
<dbReference type="Proteomes" id="UP000319783">
    <property type="component" value="Unassembled WGS sequence"/>
</dbReference>
<protein>
    <recommendedName>
        <fullName evidence="3">Mobile element protein</fullName>
    </recommendedName>
</protein>